<sequence length="223" mass="24328">MVEQIQEGETSGAKDSNGHEISSIQLQHETADLQTEPAGSAQPKHADAPAQAGLTSANPFSVLEDMGEDTTHTDSYSEHPSRSTINDQHHTRNKAPLLEPGTSRLEEQCTAGMEEEAKTDEAVTIPALAQLYPPQPSDQFQGIVELLQHEISTVQPPLLLTNDDTEPEEENDLGRSQALVTYGSDTEVICKSRKSYPPLTMLTRSKTQGSTYSSKKGHRCCKD</sequence>
<name>A0A7J6WJ17_THATH</name>
<feature type="compositionally biased region" description="Polar residues" evidence="1">
    <location>
        <begin position="19"/>
        <end position="28"/>
    </location>
</feature>
<evidence type="ECO:0000313" key="2">
    <source>
        <dbReference type="EMBL" id="KAF5196435.1"/>
    </source>
</evidence>
<dbReference type="AlphaFoldDB" id="A0A7J6WJ17"/>
<evidence type="ECO:0000313" key="3">
    <source>
        <dbReference type="Proteomes" id="UP000554482"/>
    </source>
</evidence>
<dbReference type="EMBL" id="JABWDY010015991">
    <property type="protein sequence ID" value="KAF5196435.1"/>
    <property type="molecule type" value="Genomic_DNA"/>
</dbReference>
<organism evidence="2 3">
    <name type="scientific">Thalictrum thalictroides</name>
    <name type="common">Rue-anemone</name>
    <name type="synonym">Anemone thalictroides</name>
    <dbReference type="NCBI Taxonomy" id="46969"/>
    <lineage>
        <taxon>Eukaryota</taxon>
        <taxon>Viridiplantae</taxon>
        <taxon>Streptophyta</taxon>
        <taxon>Embryophyta</taxon>
        <taxon>Tracheophyta</taxon>
        <taxon>Spermatophyta</taxon>
        <taxon>Magnoliopsida</taxon>
        <taxon>Ranunculales</taxon>
        <taxon>Ranunculaceae</taxon>
        <taxon>Thalictroideae</taxon>
        <taxon>Thalictrum</taxon>
    </lineage>
</organism>
<proteinExistence type="predicted"/>
<feature type="region of interest" description="Disordered" evidence="1">
    <location>
        <begin position="1"/>
        <end position="118"/>
    </location>
</feature>
<comment type="caution">
    <text evidence="2">The sequence shown here is derived from an EMBL/GenBank/DDBJ whole genome shotgun (WGS) entry which is preliminary data.</text>
</comment>
<feature type="compositionally biased region" description="Basic and acidic residues" evidence="1">
    <location>
        <begin position="69"/>
        <end position="81"/>
    </location>
</feature>
<accession>A0A7J6WJ17</accession>
<dbReference type="Proteomes" id="UP000554482">
    <property type="component" value="Unassembled WGS sequence"/>
</dbReference>
<reference evidence="2 3" key="1">
    <citation type="submission" date="2020-06" db="EMBL/GenBank/DDBJ databases">
        <title>Transcriptomic and genomic resources for Thalictrum thalictroides and T. hernandezii: Facilitating candidate gene discovery in an emerging model plant lineage.</title>
        <authorList>
            <person name="Arias T."/>
            <person name="Riano-Pachon D.M."/>
            <person name="Di Stilio V.S."/>
        </authorList>
    </citation>
    <scope>NUCLEOTIDE SEQUENCE [LARGE SCALE GENOMIC DNA]</scope>
    <source>
        <strain evidence="3">cv. WT478/WT964</strain>
        <tissue evidence="2">Leaves</tissue>
    </source>
</reference>
<keyword evidence="3" id="KW-1185">Reference proteome</keyword>
<evidence type="ECO:0000256" key="1">
    <source>
        <dbReference type="SAM" id="MobiDB-lite"/>
    </source>
</evidence>
<gene>
    <name evidence="2" type="ORF">FRX31_013978</name>
</gene>
<protein>
    <submittedName>
        <fullName evidence="2">Uncharacterized protein</fullName>
    </submittedName>
</protein>